<dbReference type="Pfam" id="PF13992">
    <property type="entry name" value="YecR"/>
    <property type="match status" value="1"/>
</dbReference>
<accession>A0A1B7I5F1</accession>
<evidence type="ECO:0000313" key="1">
    <source>
        <dbReference type="EMBL" id="OAT23643.1"/>
    </source>
</evidence>
<protein>
    <submittedName>
        <fullName evidence="1">Putative outer membrane lipoprotein</fullName>
    </submittedName>
</protein>
<organism evidence="1 2">
    <name type="scientific">Buttiauxella gaviniae ATCC 51604</name>
    <dbReference type="NCBI Taxonomy" id="1354253"/>
    <lineage>
        <taxon>Bacteria</taxon>
        <taxon>Pseudomonadati</taxon>
        <taxon>Pseudomonadota</taxon>
        <taxon>Gammaproteobacteria</taxon>
        <taxon>Enterobacterales</taxon>
        <taxon>Enterobacteriaceae</taxon>
        <taxon>Buttiauxella</taxon>
    </lineage>
</organism>
<gene>
    <name evidence="1" type="ORF">M977_00552</name>
</gene>
<name>A0A1B7I5F1_9ENTR</name>
<reference evidence="1 2" key="1">
    <citation type="submission" date="2016-04" db="EMBL/GenBank/DDBJ databases">
        <title>ATOL: Assembling a taxonomically balanced genome-scale reconstruction of the evolutionary history of the Enterobacteriaceae.</title>
        <authorList>
            <person name="Plunkett G.III."/>
            <person name="Neeno-Eckwall E.C."/>
            <person name="Glasner J.D."/>
            <person name="Perna N.T."/>
        </authorList>
    </citation>
    <scope>NUCLEOTIDE SEQUENCE [LARGE SCALE GENOMIC DNA]</scope>
    <source>
        <strain evidence="1 2">ATCC 51604</strain>
    </source>
</reference>
<proteinExistence type="predicted"/>
<dbReference type="EMBL" id="LXEP01000004">
    <property type="protein sequence ID" value="OAT23643.1"/>
    <property type="molecule type" value="Genomic_DNA"/>
</dbReference>
<comment type="caution">
    <text evidence="1">The sequence shown here is derived from an EMBL/GenBank/DDBJ whole genome shotgun (WGS) entry which is preliminary data.</text>
</comment>
<dbReference type="Proteomes" id="UP000078504">
    <property type="component" value="Unassembled WGS sequence"/>
</dbReference>
<evidence type="ECO:0000313" key="2">
    <source>
        <dbReference type="Proteomes" id="UP000078504"/>
    </source>
</evidence>
<sequence length="114" mass="12338">MKTVYLILTTALLAGCTVNKTPVPVKSSEVVGVVRLGFDLAPLQTAKVDTYVAQSAASHQCQQWGYIAAYPYGEPIKTCSVTSGSVCLSQKVTLEYQCRGVGMERYLKDESVVQ</sequence>
<dbReference type="PROSITE" id="PS51257">
    <property type="entry name" value="PROKAR_LIPOPROTEIN"/>
    <property type="match status" value="1"/>
</dbReference>
<dbReference type="PATRIC" id="fig|1354253.4.peg.571"/>
<dbReference type="InterPro" id="IPR025731">
    <property type="entry name" value="YecR-like"/>
</dbReference>
<keyword evidence="1" id="KW-0449">Lipoprotein</keyword>
<dbReference type="AlphaFoldDB" id="A0A1B7I5F1"/>